<keyword evidence="1" id="KW-0663">Pyridoxal phosphate</keyword>
<feature type="domain" description="Aminotransferase class V" evidence="2">
    <location>
        <begin position="56"/>
        <end position="375"/>
    </location>
</feature>
<reference evidence="3 4" key="1">
    <citation type="submission" date="2020-07" db="EMBL/GenBank/DDBJ databases">
        <title>Description of Kordia aestuariivivens sp. nov., isolated from a tidal flat.</title>
        <authorList>
            <person name="Park S."/>
            <person name="Yoon J.-H."/>
        </authorList>
    </citation>
    <scope>NUCLEOTIDE SEQUENCE [LARGE SCALE GENOMIC DNA]</scope>
    <source>
        <strain evidence="3 4">YSTF-M3</strain>
    </source>
</reference>
<dbReference type="InterPro" id="IPR015424">
    <property type="entry name" value="PyrdxlP-dep_Trfase"/>
</dbReference>
<dbReference type="InterPro" id="IPR015422">
    <property type="entry name" value="PyrdxlP-dep_Trfase_small"/>
</dbReference>
<evidence type="ECO:0000313" key="4">
    <source>
        <dbReference type="Proteomes" id="UP000619238"/>
    </source>
</evidence>
<dbReference type="PANTHER" id="PTHR43586">
    <property type="entry name" value="CYSTEINE DESULFURASE"/>
    <property type="match status" value="1"/>
</dbReference>
<keyword evidence="3" id="KW-0032">Aminotransferase</keyword>
<accession>A0ABR7Q3F0</accession>
<evidence type="ECO:0000259" key="2">
    <source>
        <dbReference type="Pfam" id="PF00266"/>
    </source>
</evidence>
<dbReference type="Gene3D" id="3.90.1150.10">
    <property type="entry name" value="Aspartate Aminotransferase, domain 1"/>
    <property type="match status" value="1"/>
</dbReference>
<protein>
    <submittedName>
        <fullName evidence="3">Aminotransferase class V-fold PLP-dependent enzyme</fullName>
    </submittedName>
</protein>
<evidence type="ECO:0000256" key="1">
    <source>
        <dbReference type="ARBA" id="ARBA00022898"/>
    </source>
</evidence>
<dbReference type="SUPFAM" id="SSF53383">
    <property type="entry name" value="PLP-dependent transferases"/>
    <property type="match status" value="1"/>
</dbReference>
<gene>
    <name evidence="3" type="ORF">H2O64_00085</name>
</gene>
<dbReference type="Gene3D" id="3.40.640.10">
    <property type="entry name" value="Type I PLP-dependent aspartate aminotransferase-like (Major domain)"/>
    <property type="match status" value="1"/>
</dbReference>
<dbReference type="Pfam" id="PF00266">
    <property type="entry name" value="Aminotran_5"/>
    <property type="match status" value="1"/>
</dbReference>
<organism evidence="3 4">
    <name type="scientific">Kordia aestuariivivens</name>
    <dbReference type="NCBI Taxonomy" id="2759037"/>
    <lineage>
        <taxon>Bacteria</taxon>
        <taxon>Pseudomonadati</taxon>
        <taxon>Bacteroidota</taxon>
        <taxon>Flavobacteriia</taxon>
        <taxon>Flavobacteriales</taxon>
        <taxon>Flavobacteriaceae</taxon>
        <taxon>Kordia</taxon>
    </lineage>
</organism>
<comment type="caution">
    <text evidence="3">The sequence shown here is derived from an EMBL/GenBank/DDBJ whole genome shotgun (WGS) entry which is preliminary data.</text>
</comment>
<evidence type="ECO:0000313" key="3">
    <source>
        <dbReference type="EMBL" id="MBC8753048.1"/>
    </source>
</evidence>
<keyword evidence="4" id="KW-1185">Reference proteome</keyword>
<dbReference type="InterPro" id="IPR015421">
    <property type="entry name" value="PyrdxlP-dep_Trfase_major"/>
</dbReference>
<keyword evidence="3" id="KW-0808">Transferase</keyword>
<name>A0ABR7Q3F0_9FLAO</name>
<dbReference type="EMBL" id="JACGWS010000001">
    <property type="protein sequence ID" value="MBC8753048.1"/>
    <property type="molecule type" value="Genomic_DNA"/>
</dbReference>
<proteinExistence type="predicted"/>
<dbReference type="GO" id="GO:0008483">
    <property type="term" value="F:transaminase activity"/>
    <property type="evidence" value="ECO:0007669"/>
    <property type="project" value="UniProtKB-KW"/>
</dbReference>
<dbReference type="InterPro" id="IPR000192">
    <property type="entry name" value="Aminotrans_V_dom"/>
</dbReference>
<dbReference type="PANTHER" id="PTHR43586:SF15">
    <property type="entry name" value="BLR3095 PROTEIN"/>
    <property type="match status" value="1"/>
</dbReference>
<sequence>MLESQKDKFKLPEEVTYLNGAYMSPSLKSVELAGHQAVSQKCLPFEIKPVDFFTDTKKLKALFAELVTVPDPQNIAVIPSVSYGIATVAKNIPLEKGDEILIVGEQFPSNVYSWQRIADQNEAKISIVSAPTQDFVDRGKNWNAQILASIHEKTKVVAMPHIHWSDGTLFDLKAIRKKTKEYNALLIIDGTQSIGALPFSVEEIQPDALICAGYKWLLGPYAIGLAYYSDELCKGIPIEENWINRKQSEDFTNLVSYENKYQPKAGRFNVGEMSNFTLTPMLIKAIAQLLEWKPMHIQEYCAEISRNAIAELKELGCFIEDVNYRSSHLFGIYLPEGIATEEFKNKLIEENIYVSFRGNAVRVSSHVYNTQKDFEKLVHCFKSLI</sequence>
<dbReference type="Proteomes" id="UP000619238">
    <property type="component" value="Unassembled WGS sequence"/>
</dbReference>